<evidence type="ECO:0000256" key="2">
    <source>
        <dbReference type="ARBA" id="ARBA00006075"/>
    </source>
</evidence>
<dbReference type="PANTHER" id="PTHR13220:SF11">
    <property type="entry name" value="TIMELESS-INTERACTING PROTEIN"/>
    <property type="match status" value="1"/>
</dbReference>
<evidence type="ECO:0000256" key="6">
    <source>
        <dbReference type="ARBA" id="ARBA00023306"/>
    </source>
</evidence>
<dbReference type="STRING" id="51511.ENSCSAVP00000015124"/>
<dbReference type="GO" id="GO:0031298">
    <property type="term" value="C:replication fork protection complex"/>
    <property type="evidence" value="ECO:0007669"/>
    <property type="project" value="TreeGrafter"/>
</dbReference>
<proteinExistence type="inferred from homology"/>
<feature type="region of interest" description="Disordered" evidence="8">
    <location>
        <begin position="134"/>
        <end position="198"/>
    </location>
</feature>
<reference evidence="10" key="2">
    <citation type="submission" date="2025-08" db="UniProtKB">
        <authorList>
            <consortium name="Ensembl"/>
        </authorList>
    </citation>
    <scope>IDENTIFICATION</scope>
</reference>
<feature type="domain" description="Chromosome segregation in meiosis protein 3" evidence="9">
    <location>
        <begin position="36"/>
        <end position="117"/>
    </location>
</feature>
<comment type="subcellular location">
    <subcellularLocation>
        <location evidence="1 7">Nucleus</location>
    </subcellularLocation>
</comment>
<feature type="compositionally biased region" description="Acidic residues" evidence="8">
    <location>
        <begin position="135"/>
        <end position="144"/>
    </location>
</feature>
<feature type="region of interest" description="Disordered" evidence="8">
    <location>
        <begin position="1"/>
        <end position="37"/>
    </location>
</feature>
<dbReference type="GO" id="GO:0006974">
    <property type="term" value="P:DNA damage response"/>
    <property type="evidence" value="ECO:0007669"/>
    <property type="project" value="UniProtKB-KW"/>
</dbReference>
<reference evidence="10" key="3">
    <citation type="submission" date="2025-09" db="UniProtKB">
        <authorList>
            <consortium name="Ensembl"/>
        </authorList>
    </citation>
    <scope>IDENTIFICATION</scope>
</reference>
<protein>
    <recommendedName>
        <fullName evidence="3 7">TIMELESS-interacting protein</fullName>
    </recommendedName>
</protein>
<comment type="function">
    <text evidence="7">Plays an important role in the control of DNA replication and the maintenance of replication fork stability.</text>
</comment>
<dbReference type="eggNOG" id="KOG3004">
    <property type="taxonomic scope" value="Eukaryota"/>
</dbReference>
<dbReference type="Ensembl" id="ENSCSAVT00000015298.1">
    <property type="protein sequence ID" value="ENSCSAVP00000015124.1"/>
    <property type="gene ID" value="ENSCSAVG00000008863.1"/>
</dbReference>
<dbReference type="Proteomes" id="UP000007875">
    <property type="component" value="Unassembled WGS sequence"/>
</dbReference>
<evidence type="ECO:0000256" key="1">
    <source>
        <dbReference type="ARBA" id="ARBA00004123"/>
    </source>
</evidence>
<accession>H2ZC08</accession>
<sequence>MSSQDQQGEPDGTKVADMDDASTSTKKKRTINRGPKLDTRRLLGPRGLPAVKSYYEDFKFKGKGHELEDLDIIMNKLEHWAHRLYPKFTFDDCMEKIEALGHKKEIQTCLKKIRSGMSILDDDFQTTVITKDGIDLENDNDNENDNEKEAGFSDDESAMYRLESENVERNGSQIDETVPGLDMMPSLSPPITEEGSLL</sequence>
<evidence type="ECO:0000313" key="10">
    <source>
        <dbReference type="Ensembl" id="ENSCSAVP00000015124.1"/>
    </source>
</evidence>
<evidence type="ECO:0000256" key="5">
    <source>
        <dbReference type="ARBA" id="ARBA00023242"/>
    </source>
</evidence>
<keyword evidence="4 7" id="KW-0227">DNA damage</keyword>
<dbReference type="GO" id="GO:0031297">
    <property type="term" value="P:replication fork processing"/>
    <property type="evidence" value="ECO:0007669"/>
    <property type="project" value="UniProtKB-UniRule"/>
</dbReference>
<evidence type="ECO:0000259" key="9">
    <source>
        <dbReference type="Pfam" id="PF07962"/>
    </source>
</evidence>
<dbReference type="InParanoid" id="H2ZC08"/>
<keyword evidence="6 7" id="KW-0131">Cell cycle</keyword>
<organism evidence="10 11">
    <name type="scientific">Ciona savignyi</name>
    <name type="common">Pacific transparent sea squirt</name>
    <dbReference type="NCBI Taxonomy" id="51511"/>
    <lineage>
        <taxon>Eukaryota</taxon>
        <taxon>Metazoa</taxon>
        <taxon>Chordata</taxon>
        <taxon>Tunicata</taxon>
        <taxon>Ascidiacea</taxon>
        <taxon>Phlebobranchia</taxon>
        <taxon>Cionidae</taxon>
        <taxon>Ciona</taxon>
    </lineage>
</organism>
<dbReference type="PANTHER" id="PTHR13220">
    <property type="entry name" value="TIMELESS INTERACTING-RELATED"/>
    <property type="match status" value="1"/>
</dbReference>
<evidence type="ECO:0000256" key="7">
    <source>
        <dbReference type="RuleBase" id="RU366049"/>
    </source>
</evidence>
<evidence type="ECO:0000256" key="3">
    <source>
        <dbReference type="ARBA" id="ARBA00018750"/>
    </source>
</evidence>
<dbReference type="HOGENOM" id="CLU_1377691_0_0_1"/>
<dbReference type="GO" id="GO:0043111">
    <property type="term" value="P:replication fork arrest"/>
    <property type="evidence" value="ECO:0007669"/>
    <property type="project" value="TreeGrafter"/>
</dbReference>
<evidence type="ECO:0000313" key="11">
    <source>
        <dbReference type="Proteomes" id="UP000007875"/>
    </source>
</evidence>
<dbReference type="GO" id="GO:0003677">
    <property type="term" value="F:DNA binding"/>
    <property type="evidence" value="ECO:0007669"/>
    <property type="project" value="TreeGrafter"/>
</dbReference>
<keyword evidence="5 7" id="KW-0539">Nucleus</keyword>
<dbReference type="AlphaFoldDB" id="H2ZC08"/>
<evidence type="ECO:0000256" key="4">
    <source>
        <dbReference type="ARBA" id="ARBA00022763"/>
    </source>
</evidence>
<comment type="similarity">
    <text evidence="2 7">Belongs to the CSM3 family.</text>
</comment>
<dbReference type="Pfam" id="PF07962">
    <property type="entry name" value="Swi3"/>
    <property type="match status" value="1"/>
</dbReference>
<dbReference type="InterPro" id="IPR012923">
    <property type="entry name" value="Csm3"/>
</dbReference>
<dbReference type="GO" id="GO:0000076">
    <property type="term" value="P:DNA replication checkpoint signaling"/>
    <property type="evidence" value="ECO:0007669"/>
    <property type="project" value="UniProtKB-UniRule"/>
</dbReference>
<name>H2ZC08_CIOSA</name>
<keyword evidence="11" id="KW-1185">Reference proteome</keyword>
<evidence type="ECO:0000256" key="8">
    <source>
        <dbReference type="SAM" id="MobiDB-lite"/>
    </source>
</evidence>
<reference evidence="11" key="1">
    <citation type="submission" date="2003-08" db="EMBL/GenBank/DDBJ databases">
        <authorList>
            <person name="Birren B."/>
            <person name="Nusbaum C."/>
            <person name="Abebe A."/>
            <person name="Abouelleil A."/>
            <person name="Adekoya E."/>
            <person name="Ait-zahra M."/>
            <person name="Allen N."/>
            <person name="Allen T."/>
            <person name="An P."/>
            <person name="Anderson M."/>
            <person name="Anderson S."/>
            <person name="Arachchi H."/>
            <person name="Armbruster J."/>
            <person name="Bachantsang P."/>
            <person name="Baldwin J."/>
            <person name="Barry A."/>
            <person name="Bayul T."/>
            <person name="Blitshsteyn B."/>
            <person name="Bloom T."/>
            <person name="Blye J."/>
            <person name="Boguslavskiy L."/>
            <person name="Borowsky M."/>
            <person name="Boukhgalter B."/>
            <person name="Brunache A."/>
            <person name="Butler J."/>
            <person name="Calixte N."/>
            <person name="Calvo S."/>
            <person name="Camarata J."/>
            <person name="Campo K."/>
            <person name="Chang J."/>
            <person name="Cheshatsang Y."/>
            <person name="Citroen M."/>
            <person name="Collymore A."/>
            <person name="Considine T."/>
            <person name="Cook A."/>
            <person name="Cooke P."/>
            <person name="Corum B."/>
            <person name="Cuomo C."/>
            <person name="David R."/>
            <person name="Dawoe T."/>
            <person name="Degray S."/>
            <person name="Dodge S."/>
            <person name="Dooley K."/>
            <person name="Dorje P."/>
            <person name="Dorjee K."/>
            <person name="Dorris L."/>
            <person name="Duffey N."/>
            <person name="Dupes A."/>
            <person name="Elkins T."/>
            <person name="Engels R."/>
            <person name="Erickson J."/>
            <person name="Farina A."/>
            <person name="Faro S."/>
            <person name="Ferreira P."/>
            <person name="Fischer H."/>
            <person name="Fitzgerald M."/>
            <person name="Foley K."/>
            <person name="Gage D."/>
            <person name="Galagan J."/>
            <person name="Gearin G."/>
            <person name="Gnerre S."/>
            <person name="Gnirke A."/>
            <person name="Goyette A."/>
            <person name="Graham J."/>
            <person name="Grandbois E."/>
            <person name="Gyaltsen K."/>
            <person name="Hafez N."/>
            <person name="Hagopian D."/>
            <person name="Hagos B."/>
            <person name="Hall J."/>
            <person name="Hatcher B."/>
            <person name="Heller A."/>
            <person name="Higgins H."/>
            <person name="Honan T."/>
            <person name="Horn A."/>
            <person name="Houde N."/>
            <person name="Hughes L."/>
            <person name="Hulme W."/>
            <person name="Husby E."/>
            <person name="Iliev I."/>
            <person name="Jaffe D."/>
            <person name="Jones C."/>
            <person name="Kamal M."/>
            <person name="Kamat A."/>
            <person name="Kamvysselis M."/>
            <person name="Karlsson E."/>
            <person name="Kells C."/>
            <person name="Kieu A."/>
            <person name="Kisner P."/>
            <person name="Kodira C."/>
            <person name="Kulbokas E."/>
            <person name="Labutti K."/>
            <person name="Lama D."/>
            <person name="Landers T."/>
            <person name="Leger J."/>
            <person name="Levine S."/>
            <person name="Lewis D."/>
            <person name="Lewis T."/>
            <person name="Lindblad-toh K."/>
            <person name="Liu X."/>
            <person name="Lokyitsang T."/>
            <person name="Lokyitsang Y."/>
            <person name="Lucien O."/>
            <person name="Lui A."/>
            <person name="Ma L.J."/>
            <person name="Mabbitt R."/>
            <person name="Macdonald J."/>
            <person name="Maclean C."/>
            <person name="Major J."/>
            <person name="Manning J."/>
            <person name="Marabella R."/>
            <person name="Maru K."/>
            <person name="Matthews C."/>
            <person name="Mauceli E."/>
            <person name="Mccarthy M."/>
            <person name="Mcdonough S."/>
            <person name="Mcghee T."/>
            <person name="Meldrim J."/>
            <person name="Meneus L."/>
            <person name="Mesirov J."/>
            <person name="Mihalev A."/>
            <person name="Mihova T."/>
            <person name="Mikkelsen T."/>
            <person name="Mlenga V."/>
            <person name="Moru K."/>
            <person name="Mozes J."/>
            <person name="Mulrain L."/>
            <person name="Munson G."/>
            <person name="Naylor J."/>
            <person name="Newes C."/>
            <person name="Nguyen C."/>
            <person name="Nguyen N."/>
            <person name="Nguyen T."/>
            <person name="Nicol R."/>
            <person name="Nielsen C."/>
            <person name="Nizzari M."/>
            <person name="Norbu C."/>
            <person name="Norbu N."/>
            <person name="O'donnell P."/>
            <person name="Okoawo O."/>
            <person name="O'leary S."/>
            <person name="Omotosho B."/>
            <person name="O'neill K."/>
            <person name="Osman S."/>
            <person name="Parker S."/>
            <person name="Perrin D."/>
            <person name="Phunkhang P."/>
            <person name="Piqani B."/>
            <person name="Purcell S."/>
            <person name="Rachupka T."/>
            <person name="Ramasamy U."/>
            <person name="Rameau R."/>
            <person name="Ray V."/>
            <person name="Raymond C."/>
            <person name="Retta R."/>
            <person name="Richardson S."/>
            <person name="Rise C."/>
            <person name="Rodriguez J."/>
            <person name="Rogers J."/>
            <person name="Rogov P."/>
            <person name="Rutman M."/>
            <person name="Schupbach R."/>
            <person name="Seaman C."/>
            <person name="Settipalli S."/>
            <person name="Sharpe T."/>
            <person name="Sheridan J."/>
            <person name="Sherpa N."/>
            <person name="Shi J."/>
            <person name="Smirnov S."/>
            <person name="Smith C."/>
            <person name="Sougnez C."/>
            <person name="Spencer B."/>
            <person name="Stalker J."/>
            <person name="Stange-thomann N."/>
            <person name="Stavropoulos S."/>
            <person name="Stetson K."/>
            <person name="Stone C."/>
            <person name="Stone S."/>
            <person name="Stubbs M."/>
            <person name="Talamas J."/>
            <person name="Tchuinga P."/>
            <person name="Tenzing P."/>
            <person name="Tesfaye S."/>
            <person name="Theodore J."/>
            <person name="Thoulutsang Y."/>
            <person name="Topham K."/>
            <person name="Towey S."/>
            <person name="Tsamla T."/>
            <person name="Tsomo N."/>
            <person name="Vallee D."/>
            <person name="Vassiliev H."/>
            <person name="Venkataraman V."/>
            <person name="Vinson J."/>
            <person name="Vo A."/>
            <person name="Wade C."/>
            <person name="Wang S."/>
            <person name="Wangchuk T."/>
            <person name="Wangdi T."/>
            <person name="Whittaker C."/>
            <person name="Wilkinson J."/>
            <person name="Wu Y."/>
            <person name="Wyman D."/>
            <person name="Yadav S."/>
            <person name="Yang S."/>
            <person name="Yang X."/>
            <person name="Yeager S."/>
            <person name="Yee E."/>
            <person name="Young G."/>
            <person name="Zainoun J."/>
            <person name="Zembeck L."/>
            <person name="Zimmer A."/>
            <person name="Zody M."/>
            <person name="Lander E."/>
        </authorList>
    </citation>
    <scope>NUCLEOTIDE SEQUENCE [LARGE SCALE GENOMIC DNA]</scope>
</reference>
<dbReference type="GeneTree" id="ENSGT00390000005764"/>
<dbReference type="InterPro" id="IPR040038">
    <property type="entry name" value="TIPIN/Csm3/Swi3"/>
</dbReference>